<accession>A0A9X3BJU5</accession>
<dbReference type="InterPro" id="IPR014729">
    <property type="entry name" value="Rossmann-like_a/b/a_fold"/>
</dbReference>
<organism evidence="11 12">
    <name type="scientific">Paraflavisolibacter caeni</name>
    <dbReference type="NCBI Taxonomy" id="2982496"/>
    <lineage>
        <taxon>Bacteria</taxon>
        <taxon>Pseudomonadati</taxon>
        <taxon>Bacteroidota</taxon>
        <taxon>Chitinophagia</taxon>
        <taxon>Chitinophagales</taxon>
        <taxon>Chitinophagaceae</taxon>
        <taxon>Paraflavisolibacter</taxon>
    </lineage>
</organism>
<dbReference type="InterPro" id="IPR051786">
    <property type="entry name" value="ASN_synthetase/amidase"/>
</dbReference>
<dbReference type="PROSITE" id="PS51278">
    <property type="entry name" value="GATASE_TYPE_2"/>
    <property type="match status" value="1"/>
</dbReference>
<keyword evidence="6 8" id="KW-0315">Glutamine amidotransferase</keyword>
<dbReference type="AlphaFoldDB" id="A0A9X3BJU5"/>
<sequence>MCGIAGIFSNNNLLQRIGAATACLQHRGPEDHGIYSNVHNTLALGHSRLCIIDRTAAARQPLTYQSRYTIVHNGELYNYLEVKKGLESRGYGFHSQSDTEVMAAAYAAYGKECLQHFDGAFAFAIWDQQEQVLFAARDRFGEKPFYFFYNEDEFLFASEMKALWQAGVPKEVNQKMLYNYLTIGYTSNPFNPQETFYNNIQKLPAASCLTFAMQTHELSIENYWQVDAEVNTGIGEATAVEQFNFLLTESIHKRLRSDVPIGTSLSGGLDSSSIVAFSAQIPSKQYTHQCFTAVFDGFEKDERQYAQAVAAEYDLHQHLVRVDADDLVKEMDQLMLHQEEPVGSSSVLAQYKVYEAAKAAGITVLLDGQGADEVLAGYHKYYHWYWQELYAKKRLASSGELKAVRALGVNELFGVKNKAFALFPHFAASLLQNSKAKKASRQPGLNPDFAADHKKDFYYSLPAQLDLNGVLYFNTFVYGLEELLRYADRNSMAHAVEVRLPFLNHQLVEFLFSLPPQFKIHRGWTKWLLRQSVQSLLPAQIVWRAEKVGFEPPQKAWMQNPMVQEKIQEAKKLLVSKDVLSKTVLQQPIVPADAHAANNLDWRYWSASYLFR</sequence>
<dbReference type="CDD" id="cd01991">
    <property type="entry name" value="Asn_synthase_B_C"/>
    <property type="match status" value="1"/>
</dbReference>
<dbReference type="SUPFAM" id="SSF56235">
    <property type="entry name" value="N-terminal nucleophile aminohydrolases (Ntn hydrolases)"/>
    <property type="match status" value="1"/>
</dbReference>
<proteinExistence type="inferred from homology"/>
<keyword evidence="4 9" id="KW-0547">Nucleotide-binding</keyword>
<dbReference type="PANTHER" id="PTHR43284:SF1">
    <property type="entry name" value="ASPARAGINE SYNTHETASE"/>
    <property type="match status" value="1"/>
</dbReference>
<evidence type="ECO:0000256" key="8">
    <source>
        <dbReference type="PIRSR" id="PIRSR001589-1"/>
    </source>
</evidence>
<dbReference type="InterPro" id="IPR017932">
    <property type="entry name" value="GATase_2_dom"/>
</dbReference>
<dbReference type="GO" id="GO:0004066">
    <property type="term" value="F:asparagine synthase (glutamine-hydrolyzing) activity"/>
    <property type="evidence" value="ECO:0007669"/>
    <property type="project" value="UniProtKB-EC"/>
</dbReference>
<dbReference type="Gene3D" id="3.40.50.620">
    <property type="entry name" value="HUPs"/>
    <property type="match status" value="1"/>
</dbReference>
<evidence type="ECO:0000313" key="11">
    <source>
        <dbReference type="EMBL" id="MCU7551663.1"/>
    </source>
</evidence>
<evidence type="ECO:0000256" key="3">
    <source>
        <dbReference type="ARBA" id="ARBA00012737"/>
    </source>
</evidence>
<evidence type="ECO:0000313" key="12">
    <source>
        <dbReference type="Proteomes" id="UP001155483"/>
    </source>
</evidence>
<evidence type="ECO:0000259" key="10">
    <source>
        <dbReference type="PROSITE" id="PS51278"/>
    </source>
</evidence>
<protein>
    <recommendedName>
        <fullName evidence="3">asparagine synthase (glutamine-hydrolyzing)</fullName>
        <ecNumber evidence="3">6.3.5.4</ecNumber>
    </recommendedName>
</protein>
<dbReference type="EMBL" id="JAOTIF010000022">
    <property type="protein sequence ID" value="MCU7551663.1"/>
    <property type="molecule type" value="Genomic_DNA"/>
</dbReference>
<evidence type="ECO:0000256" key="9">
    <source>
        <dbReference type="PIRSR" id="PIRSR001589-2"/>
    </source>
</evidence>
<dbReference type="RefSeq" id="WP_279299100.1">
    <property type="nucleotide sequence ID" value="NZ_JAOTIF010000022.1"/>
</dbReference>
<dbReference type="PANTHER" id="PTHR43284">
    <property type="entry name" value="ASPARAGINE SYNTHETASE (GLUTAMINE-HYDROLYZING)"/>
    <property type="match status" value="1"/>
</dbReference>
<dbReference type="InterPro" id="IPR001962">
    <property type="entry name" value="Asn_synthase"/>
</dbReference>
<dbReference type="InterPro" id="IPR029055">
    <property type="entry name" value="Ntn_hydrolases_N"/>
</dbReference>
<keyword evidence="5 9" id="KW-0067">ATP-binding</keyword>
<reference evidence="11" key="1">
    <citation type="submission" date="2022-09" db="EMBL/GenBank/DDBJ databases">
        <authorList>
            <person name="Yuan C."/>
            <person name="Ke Z."/>
        </authorList>
    </citation>
    <scope>NUCLEOTIDE SEQUENCE</scope>
    <source>
        <strain evidence="11">LB-8</strain>
    </source>
</reference>
<dbReference type="GO" id="GO:0006529">
    <property type="term" value="P:asparagine biosynthetic process"/>
    <property type="evidence" value="ECO:0007669"/>
    <property type="project" value="UniProtKB-KW"/>
</dbReference>
<keyword evidence="12" id="KW-1185">Reference proteome</keyword>
<feature type="binding site" evidence="9">
    <location>
        <position position="98"/>
    </location>
    <ligand>
        <name>L-glutamine</name>
        <dbReference type="ChEBI" id="CHEBI:58359"/>
    </ligand>
</feature>
<evidence type="ECO:0000256" key="1">
    <source>
        <dbReference type="ARBA" id="ARBA00005187"/>
    </source>
</evidence>
<dbReference type="InterPro" id="IPR033738">
    <property type="entry name" value="AsnB_N"/>
</dbReference>
<dbReference type="EC" id="6.3.5.4" evidence="3"/>
<feature type="active site" description="For GATase activity" evidence="8">
    <location>
        <position position="2"/>
    </location>
</feature>
<dbReference type="InterPro" id="IPR006426">
    <property type="entry name" value="Asn_synth_AEB"/>
</dbReference>
<evidence type="ECO:0000256" key="5">
    <source>
        <dbReference type="ARBA" id="ARBA00022840"/>
    </source>
</evidence>
<dbReference type="Pfam" id="PF00733">
    <property type="entry name" value="Asn_synthase"/>
    <property type="match status" value="1"/>
</dbReference>
<dbReference type="GO" id="GO:0005524">
    <property type="term" value="F:ATP binding"/>
    <property type="evidence" value="ECO:0007669"/>
    <property type="project" value="UniProtKB-KW"/>
</dbReference>
<evidence type="ECO:0000256" key="2">
    <source>
        <dbReference type="ARBA" id="ARBA00005752"/>
    </source>
</evidence>
<comment type="caution">
    <text evidence="11">The sequence shown here is derived from an EMBL/GenBank/DDBJ whole genome shotgun (WGS) entry which is preliminary data.</text>
</comment>
<keyword evidence="11" id="KW-0436">Ligase</keyword>
<name>A0A9X3BJU5_9BACT</name>
<comment type="pathway">
    <text evidence="1">Amino-acid biosynthesis; L-asparagine biosynthesis; L-asparagine from L-aspartate (L-Gln route): step 1/1.</text>
</comment>
<dbReference type="Proteomes" id="UP001155483">
    <property type="component" value="Unassembled WGS sequence"/>
</dbReference>
<reference evidence="11" key="2">
    <citation type="submission" date="2023-04" db="EMBL/GenBank/DDBJ databases">
        <title>Paracnuella aquatica gen. nov., sp. nov., a member of the family Chitinophagaceae isolated from a hot spring.</title>
        <authorList>
            <person name="Wang C."/>
        </authorList>
    </citation>
    <scope>NUCLEOTIDE SEQUENCE</scope>
    <source>
        <strain evidence="11">LB-8</strain>
    </source>
</reference>
<comment type="similarity">
    <text evidence="2">Belongs to the asparagine synthetase family.</text>
</comment>
<evidence type="ECO:0000256" key="7">
    <source>
        <dbReference type="ARBA" id="ARBA00048741"/>
    </source>
</evidence>
<dbReference type="Gene3D" id="3.60.20.10">
    <property type="entry name" value="Glutamine Phosphoribosylpyrophosphate, subunit 1, domain 1"/>
    <property type="match status" value="1"/>
</dbReference>
<evidence type="ECO:0000256" key="6">
    <source>
        <dbReference type="ARBA" id="ARBA00022962"/>
    </source>
</evidence>
<keyword evidence="8" id="KW-0061">Asparagine biosynthesis</keyword>
<evidence type="ECO:0000256" key="4">
    <source>
        <dbReference type="ARBA" id="ARBA00022741"/>
    </source>
</evidence>
<dbReference type="SUPFAM" id="SSF52402">
    <property type="entry name" value="Adenine nucleotide alpha hydrolases-like"/>
    <property type="match status" value="1"/>
</dbReference>
<dbReference type="CDD" id="cd00712">
    <property type="entry name" value="AsnB"/>
    <property type="match status" value="1"/>
</dbReference>
<dbReference type="Pfam" id="PF13537">
    <property type="entry name" value="GATase_7"/>
    <property type="match status" value="1"/>
</dbReference>
<keyword evidence="8" id="KW-0028">Amino-acid biosynthesis</keyword>
<feature type="domain" description="Glutamine amidotransferase type-2" evidence="10">
    <location>
        <begin position="2"/>
        <end position="214"/>
    </location>
</feature>
<dbReference type="NCBIfam" id="TIGR01536">
    <property type="entry name" value="asn_synth_AEB"/>
    <property type="match status" value="1"/>
</dbReference>
<dbReference type="PIRSF" id="PIRSF001589">
    <property type="entry name" value="Asn_synthetase_glu-h"/>
    <property type="match status" value="1"/>
</dbReference>
<comment type="catalytic activity">
    <reaction evidence="7">
        <text>L-aspartate + L-glutamine + ATP + H2O = L-asparagine + L-glutamate + AMP + diphosphate + H(+)</text>
        <dbReference type="Rhea" id="RHEA:12228"/>
        <dbReference type="ChEBI" id="CHEBI:15377"/>
        <dbReference type="ChEBI" id="CHEBI:15378"/>
        <dbReference type="ChEBI" id="CHEBI:29985"/>
        <dbReference type="ChEBI" id="CHEBI:29991"/>
        <dbReference type="ChEBI" id="CHEBI:30616"/>
        <dbReference type="ChEBI" id="CHEBI:33019"/>
        <dbReference type="ChEBI" id="CHEBI:58048"/>
        <dbReference type="ChEBI" id="CHEBI:58359"/>
        <dbReference type="ChEBI" id="CHEBI:456215"/>
        <dbReference type="EC" id="6.3.5.4"/>
    </reaction>
</comment>
<gene>
    <name evidence="11" type="primary">asnB</name>
    <name evidence="11" type="ORF">OCK74_21260</name>
</gene>